<name>A0AA42TQB7_9BURK</name>
<dbReference type="Proteomes" id="UP001161065">
    <property type="component" value="Unassembled WGS sequence"/>
</dbReference>
<evidence type="ECO:0000313" key="2">
    <source>
        <dbReference type="Proteomes" id="UP001161065"/>
    </source>
</evidence>
<comment type="caution">
    <text evidence="1">The sequence shown here is derived from an EMBL/GenBank/DDBJ whole genome shotgun (WGS) entry which is preliminary data.</text>
</comment>
<dbReference type="AlphaFoldDB" id="A0AA42TQB7"/>
<accession>A0AA42TQB7</accession>
<organism evidence="1 2">
    <name type="scientific">Comamonas thiooxydans</name>
    <dbReference type="NCBI Taxonomy" id="363952"/>
    <lineage>
        <taxon>Bacteria</taxon>
        <taxon>Pseudomonadati</taxon>
        <taxon>Pseudomonadota</taxon>
        <taxon>Betaproteobacteria</taxon>
        <taxon>Burkholderiales</taxon>
        <taxon>Comamonadaceae</taxon>
        <taxon>Comamonas</taxon>
    </lineage>
</organism>
<protein>
    <submittedName>
        <fullName evidence="1">Uncharacterized protein</fullName>
    </submittedName>
</protein>
<reference evidence="1" key="1">
    <citation type="submission" date="2022-09" db="EMBL/GenBank/DDBJ databases">
        <title>Intensive care unit water sources are persistently colonized with multi-drug resistant bacteria and are the site of extensive horizontal gene transfer of antibiotic resistance genes.</title>
        <authorList>
            <person name="Diorio-Toth L."/>
        </authorList>
    </citation>
    <scope>NUCLEOTIDE SEQUENCE</scope>
    <source>
        <strain evidence="1">GD03832</strain>
    </source>
</reference>
<dbReference type="RefSeq" id="WP_280008712.1">
    <property type="nucleotide sequence ID" value="NZ_JAOCEK010000015.1"/>
</dbReference>
<proteinExistence type="predicted"/>
<sequence length="226" mass="24544">MEIKIDLDLPSIIAQAVSAERIQPLVNKAIAEAVGAAIRDATDYSSPFRKALETQLKDAMPHGLAIDDVAKFQLMANSAVTEAVMGANAETIKTAIAQGLKSSIPDVPERIKLSELVGKAREAFHKERHEAFYAHYEPSEYGGGWLSLDSDESTSSKHRADMRLAINKNGEVYSLKLDGRDITPKSIPDAAGRFDGLLLALYVGRSSIELDMDADEVESAAGEQWD</sequence>
<dbReference type="EMBL" id="JAOCEK010000015">
    <property type="protein sequence ID" value="MDH1335837.1"/>
    <property type="molecule type" value="Genomic_DNA"/>
</dbReference>
<evidence type="ECO:0000313" key="1">
    <source>
        <dbReference type="EMBL" id="MDH1335837.1"/>
    </source>
</evidence>
<gene>
    <name evidence="1" type="ORF">N5D63_16960</name>
</gene>